<protein>
    <recommendedName>
        <fullName evidence="5">Metallo-beta-lactamase domain-containing protein</fullName>
    </recommendedName>
</protein>
<dbReference type="InterPro" id="IPR001279">
    <property type="entry name" value="Metallo-B-lactamas"/>
</dbReference>
<comment type="similarity">
    <text evidence="1">Belongs to the metallo-beta-lactamase superfamily.</text>
</comment>
<organism evidence="6 7">
    <name type="scientific">Stachybotrys chlorohalonatus (strain IBT 40285)</name>
    <dbReference type="NCBI Taxonomy" id="1283841"/>
    <lineage>
        <taxon>Eukaryota</taxon>
        <taxon>Fungi</taxon>
        <taxon>Dikarya</taxon>
        <taxon>Ascomycota</taxon>
        <taxon>Pezizomycotina</taxon>
        <taxon>Sordariomycetes</taxon>
        <taxon>Hypocreomycetidae</taxon>
        <taxon>Hypocreales</taxon>
        <taxon>Stachybotryaceae</taxon>
        <taxon>Stachybotrys</taxon>
    </lineage>
</organism>
<proteinExistence type="inferred from homology"/>
<evidence type="ECO:0000259" key="5">
    <source>
        <dbReference type="SMART" id="SM00849"/>
    </source>
</evidence>
<dbReference type="Gene3D" id="3.60.15.10">
    <property type="entry name" value="Ribonuclease Z/Hydroxyacylglutathione hydrolase-like"/>
    <property type="match status" value="1"/>
</dbReference>
<gene>
    <name evidence="6" type="ORF">S40285_08746</name>
</gene>
<accession>A0A084QV51</accession>
<keyword evidence="7" id="KW-1185">Reference proteome</keyword>
<reference evidence="6 7" key="1">
    <citation type="journal article" date="2014" name="BMC Genomics">
        <title>Comparative genome sequencing reveals chemotype-specific gene clusters in the toxigenic black mold Stachybotrys.</title>
        <authorList>
            <person name="Semeiks J."/>
            <person name="Borek D."/>
            <person name="Otwinowski Z."/>
            <person name="Grishin N.V."/>
        </authorList>
    </citation>
    <scope>NUCLEOTIDE SEQUENCE [LARGE SCALE GENOMIC DNA]</scope>
    <source>
        <strain evidence="6 7">IBT 40285</strain>
    </source>
</reference>
<evidence type="ECO:0000256" key="4">
    <source>
        <dbReference type="ARBA" id="ARBA00022833"/>
    </source>
</evidence>
<dbReference type="STRING" id="1283841.A0A084QV51"/>
<dbReference type="GO" id="GO:0046872">
    <property type="term" value="F:metal ion binding"/>
    <property type="evidence" value="ECO:0007669"/>
    <property type="project" value="UniProtKB-KW"/>
</dbReference>
<evidence type="ECO:0000256" key="3">
    <source>
        <dbReference type="ARBA" id="ARBA00022801"/>
    </source>
</evidence>
<dbReference type="InterPro" id="IPR036866">
    <property type="entry name" value="RibonucZ/Hydroxyglut_hydro"/>
</dbReference>
<dbReference type="SUPFAM" id="SSF56281">
    <property type="entry name" value="Metallo-hydrolase/oxidoreductase"/>
    <property type="match status" value="1"/>
</dbReference>
<dbReference type="GO" id="GO:0016787">
    <property type="term" value="F:hydrolase activity"/>
    <property type="evidence" value="ECO:0007669"/>
    <property type="project" value="UniProtKB-KW"/>
</dbReference>
<evidence type="ECO:0000313" key="7">
    <source>
        <dbReference type="Proteomes" id="UP000028524"/>
    </source>
</evidence>
<dbReference type="HOGENOM" id="CLU_030571_1_0_1"/>
<keyword evidence="2" id="KW-0479">Metal-binding</keyword>
<dbReference type="InParanoid" id="A0A084QV51"/>
<name>A0A084QV51_STAC4</name>
<dbReference type="CDD" id="cd07730">
    <property type="entry name" value="metallo-hydrolase-like_MBL-fold"/>
    <property type="match status" value="1"/>
</dbReference>
<keyword evidence="3" id="KW-0378">Hydrolase</keyword>
<dbReference type="SMART" id="SM00849">
    <property type="entry name" value="Lactamase_B"/>
    <property type="match status" value="1"/>
</dbReference>
<dbReference type="PANTHER" id="PTHR42978">
    <property type="entry name" value="QUORUM-QUENCHING LACTONASE YTNP-RELATED-RELATED"/>
    <property type="match status" value="1"/>
</dbReference>
<dbReference type="PANTHER" id="PTHR42978:SF5">
    <property type="entry name" value="METALLO-BETA-LACTAMASE DOMAIN-CONTAINING PROTEIN"/>
    <property type="match status" value="1"/>
</dbReference>
<evidence type="ECO:0000313" key="6">
    <source>
        <dbReference type="EMBL" id="KFA67836.1"/>
    </source>
</evidence>
<dbReference type="Proteomes" id="UP000028524">
    <property type="component" value="Unassembled WGS sequence"/>
</dbReference>
<feature type="domain" description="Metallo-beta-lactamase" evidence="5">
    <location>
        <begin position="25"/>
        <end position="274"/>
    </location>
</feature>
<dbReference type="EMBL" id="KL660098">
    <property type="protein sequence ID" value="KFA67836.1"/>
    <property type="molecule type" value="Genomic_DNA"/>
</dbReference>
<dbReference type="OrthoDB" id="10250730at2759"/>
<dbReference type="Pfam" id="PF00753">
    <property type="entry name" value="Lactamase_B"/>
    <property type="match status" value="1"/>
</dbReference>
<dbReference type="AlphaFoldDB" id="A0A084QV51"/>
<sequence>MTSLFLDPPLFWQPEVKGFDGLHAPIYCFLISHVDRHILFDLGVRRDWENYAPKTVDLIRSTTICRTEKNISEILDEHADQLGAEGAVRSTEIEAVIWSHHHFDHTGDPSTFPPSTELVVGPGTKKHCWPAYPSNPESLMLDADIEGRAVREIDFAAEPLQIGGFDAFDYFGDGSFYLLDSPGHSLGHITGFTRVTTAGDGNSQNDTFVFMGADACHHTGVLRPTAYLPLPTHLSPCPEELLSHPCPGDVLRRLQPSNSATEPFFTVSTVLFPDQDASKDTVRKITELDAADNIFVILAHDESIKNYIPLFPLSVNDWRAKDVRSDTRWLFCKDFVKAVEETTTEDGLSTAGKGLHVSLSATDIPCHDVEG</sequence>
<evidence type="ECO:0000256" key="2">
    <source>
        <dbReference type="ARBA" id="ARBA00022723"/>
    </source>
</evidence>
<dbReference type="OMA" id="IWSHAHP"/>
<evidence type="ECO:0000256" key="1">
    <source>
        <dbReference type="ARBA" id="ARBA00007749"/>
    </source>
</evidence>
<dbReference type="InterPro" id="IPR051013">
    <property type="entry name" value="MBL_superfamily_lactonases"/>
</dbReference>
<keyword evidence="4" id="KW-0862">Zinc</keyword>